<reference evidence="2" key="1">
    <citation type="submission" date="2021-01" db="EMBL/GenBank/DDBJ databases">
        <title>Genome public.</title>
        <authorList>
            <person name="Liu C."/>
            <person name="Sun Q."/>
        </authorList>
    </citation>
    <scope>NUCLEOTIDE SEQUENCE [LARGE SCALE GENOMIC DNA]</scope>
    <source>
        <strain evidence="2">YIM B02505</strain>
    </source>
</reference>
<evidence type="ECO:0000313" key="1">
    <source>
        <dbReference type="EMBL" id="MBK1811534.1"/>
    </source>
</evidence>
<comment type="caution">
    <text evidence="1">The sequence shown here is derived from an EMBL/GenBank/DDBJ whole genome shotgun (WGS) entry which is preliminary data.</text>
</comment>
<sequence length="47" mass="5672">MAMIKNKNKRVALKPKKKTIINIKSKTHEEIEYWASLIKEAMMYKEY</sequence>
<dbReference type="Proteomes" id="UP000596739">
    <property type="component" value="Unassembled WGS sequence"/>
</dbReference>
<dbReference type="EMBL" id="JAENHN010000037">
    <property type="protein sequence ID" value="MBK1811534.1"/>
    <property type="molecule type" value="Genomic_DNA"/>
</dbReference>
<keyword evidence="2" id="KW-1185">Reference proteome</keyword>
<dbReference type="RefSeq" id="WP_200269813.1">
    <property type="nucleotide sequence ID" value="NZ_JAENHN010000037.1"/>
</dbReference>
<gene>
    <name evidence="1" type="ORF">JHL18_12975</name>
</gene>
<evidence type="ECO:0000313" key="2">
    <source>
        <dbReference type="Proteomes" id="UP000596739"/>
    </source>
</evidence>
<protein>
    <recommendedName>
        <fullName evidence="3">PH domain-containing protein</fullName>
    </recommendedName>
</protein>
<proteinExistence type="predicted"/>
<accession>A0ABS1EQB2</accession>
<name>A0ABS1EQB2_9CLOT</name>
<evidence type="ECO:0008006" key="3">
    <source>
        <dbReference type="Google" id="ProtNLM"/>
    </source>
</evidence>
<organism evidence="1 2">
    <name type="scientific">Clostridium yunnanense</name>
    <dbReference type="NCBI Taxonomy" id="2800325"/>
    <lineage>
        <taxon>Bacteria</taxon>
        <taxon>Bacillati</taxon>
        <taxon>Bacillota</taxon>
        <taxon>Clostridia</taxon>
        <taxon>Eubacteriales</taxon>
        <taxon>Clostridiaceae</taxon>
        <taxon>Clostridium</taxon>
    </lineage>
</organism>